<sequence length="213" mass="23865">MHIPTHFKQQDWHQVSTLVSEYPLACISTVSEAGLVADHVPLLLAKNADDNWCLQGHIARIHPLAKRLLKPLAALVVFQGEDAYVSPNYYPSKQSNPKVVPTWNYQAVHINGTMTTQDDLAWKLSLLQRLTEQNERAQSQPWQVSDAPDKFIEQLNKAIIGFEISIDSWQAQFKQSQNHSVENQLGVAKGLANTNPLMAKQIECFAQNLASKG</sequence>
<accession>R9PG65</accession>
<dbReference type="RefSeq" id="WP_016400016.1">
    <property type="nucleotide sequence ID" value="NZ_BARX01000001.1"/>
</dbReference>
<dbReference type="InterPro" id="IPR007396">
    <property type="entry name" value="TR_PAI2-type"/>
</dbReference>
<evidence type="ECO:0000313" key="2">
    <source>
        <dbReference type="Proteomes" id="UP000014461"/>
    </source>
</evidence>
<dbReference type="PANTHER" id="PTHR35802:SF1">
    <property type="entry name" value="PROTEASE SYNTHASE AND SPORULATION PROTEIN PAI 2"/>
    <property type="match status" value="1"/>
</dbReference>
<dbReference type="STRING" id="1331007.AALB_0328"/>
<dbReference type="Pfam" id="PF04299">
    <property type="entry name" value="FMN_bind_2"/>
    <property type="match status" value="1"/>
</dbReference>
<dbReference type="InterPro" id="IPR012349">
    <property type="entry name" value="Split_barrel_FMN-bd"/>
</dbReference>
<keyword evidence="2" id="KW-1185">Reference proteome</keyword>
<evidence type="ECO:0000313" key="1">
    <source>
        <dbReference type="EMBL" id="GAD00248.1"/>
    </source>
</evidence>
<reference evidence="1" key="1">
    <citation type="journal article" date="2013" name="Genome Announc.">
        <title>Draft Genome Sequence of Agarivorans albus Strain MKT 106T, an Agarolytic Marine Bacterium.</title>
        <authorList>
            <person name="Yasuike M."/>
            <person name="Nakamura Y."/>
            <person name="Kai W."/>
            <person name="Fujiwara A."/>
            <person name="Fukui Y."/>
            <person name="Satomi M."/>
            <person name="Sano M."/>
        </authorList>
    </citation>
    <scope>NUCLEOTIDE SEQUENCE [LARGE SCALE GENOMIC DNA]</scope>
</reference>
<organism evidence="1 2">
    <name type="scientific">Agarivorans albus MKT 106</name>
    <dbReference type="NCBI Taxonomy" id="1331007"/>
    <lineage>
        <taxon>Bacteria</taxon>
        <taxon>Pseudomonadati</taxon>
        <taxon>Pseudomonadota</taxon>
        <taxon>Gammaproteobacteria</taxon>
        <taxon>Alteromonadales</taxon>
        <taxon>Alteromonadaceae</taxon>
        <taxon>Agarivorans</taxon>
    </lineage>
</organism>
<dbReference type="Proteomes" id="UP000014461">
    <property type="component" value="Unassembled WGS sequence"/>
</dbReference>
<comment type="caution">
    <text evidence="1">The sequence shown here is derived from an EMBL/GenBank/DDBJ whole genome shotgun (WGS) entry which is preliminary data.</text>
</comment>
<proteinExistence type="predicted"/>
<gene>
    <name evidence="1" type="ORF">AALB_0328</name>
</gene>
<protein>
    <submittedName>
        <fullName evidence="1">Negative transcriptional regulator</fullName>
    </submittedName>
</protein>
<name>R9PG65_AGAAL</name>
<dbReference type="Gene3D" id="2.30.110.10">
    <property type="entry name" value="Electron Transport, Fmn-binding Protein, Chain A"/>
    <property type="match status" value="1"/>
</dbReference>
<dbReference type="AlphaFoldDB" id="R9PG65"/>
<dbReference type="PIRSF" id="PIRSF010372">
    <property type="entry name" value="PaiB"/>
    <property type="match status" value="1"/>
</dbReference>
<dbReference type="PANTHER" id="PTHR35802">
    <property type="entry name" value="PROTEASE SYNTHASE AND SPORULATION PROTEIN PAI 2"/>
    <property type="match status" value="1"/>
</dbReference>
<dbReference type="EMBL" id="BARX01000001">
    <property type="protein sequence ID" value="GAD00248.1"/>
    <property type="molecule type" value="Genomic_DNA"/>
</dbReference>
<dbReference type="SUPFAM" id="SSF50475">
    <property type="entry name" value="FMN-binding split barrel"/>
    <property type="match status" value="1"/>
</dbReference>